<evidence type="ECO:0000313" key="1">
    <source>
        <dbReference type="EMBL" id="DAF97200.1"/>
    </source>
</evidence>
<reference evidence="1" key="1">
    <citation type="journal article" date="2021" name="Proc. Natl. Acad. Sci. U.S.A.">
        <title>A Catalog of Tens of Thousands of Viruses from Human Metagenomes Reveals Hidden Associations with Chronic Diseases.</title>
        <authorList>
            <person name="Tisza M.J."/>
            <person name="Buck C.B."/>
        </authorList>
    </citation>
    <scope>NUCLEOTIDE SEQUENCE</scope>
    <source>
        <strain evidence="1">Ctksc2</strain>
    </source>
</reference>
<proteinExistence type="predicted"/>
<dbReference type="EMBL" id="BK016127">
    <property type="protein sequence ID" value="DAF97200.1"/>
    <property type="molecule type" value="Genomic_DNA"/>
</dbReference>
<name>A0A8S5URS4_9CAUD</name>
<accession>A0A8S5URS4</accession>
<protein>
    <submittedName>
        <fullName evidence="1">CC FOXP coiled-coil domain protein</fullName>
    </submittedName>
</protein>
<organism evidence="1">
    <name type="scientific">Siphoviridae sp. ctksc2</name>
    <dbReference type="NCBI Taxonomy" id="2825645"/>
    <lineage>
        <taxon>Viruses</taxon>
        <taxon>Duplodnaviria</taxon>
        <taxon>Heunggongvirae</taxon>
        <taxon>Uroviricota</taxon>
        <taxon>Caudoviricetes</taxon>
    </lineage>
</organism>
<sequence>MIQIIPVRQAYASMSCDWPGCPEQISLSPRPTDLDRDFVEMRALNLLAERRGWDLDDDQTVCPNHPREAA</sequence>